<dbReference type="FunFam" id="3.30.565.10:FF:000005">
    <property type="entry name" value="Heat shock protein 90"/>
    <property type="match status" value="1"/>
</dbReference>
<keyword evidence="6" id="KW-0732">Signal</keyword>
<dbReference type="InterPro" id="IPR020575">
    <property type="entry name" value="Hsp90_N"/>
</dbReference>
<keyword evidence="8" id="KW-1185">Reference proteome</keyword>
<dbReference type="Gene3D" id="3.30.230.80">
    <property type="match status" value="1"/>
</dbReference>
<evidence type="ECO:0000256" key="3">
    <source>
        <dbReference type="ARBA" id="ARBA00022840"/>
    </source>
</evidence>
<evidence type="ECO:0000256" key="4">
    <source>
        <dbReference type="ARBA" id="ARBA00023186"/>
    </source>
</evidence>
<evidence type="ECO:0000256" key="5">
    <source>
        <dbReference type="SAM" id="MobiDB-lite"/>
    </source>
</evidence>
<dbReference type="AlphaFoldDB" id="A0A077ZU12"/>
<evidence type="ECO:0000256" key="1">
    <source>
        <dbReference type="ARBA" id="ARBA00008239"/>
    </source>
</evidence>
<feature type="signal peptide" evidence="6">
    <location>
        <begin position="1"/>
        <end position="20"/>
    </location>
</feature>
<protein>
    <submittedName>
        <fullName evidence="7">Endoplasmin homolog</fullName>
    </submittedName>
</protein>
<dbReference type="GO" id="GO:0016887">
    <property type="term" value="F:ATP hydrolysis activity"/>
    <property type="evidence" value="ECO:0007669"/>
    <property type="project" value="InterPro"/>
</dbReference>
<dbReference type="CDD" id="cd16927">
    <property type="entry name" value="HATPase_Hsp90-like"/>
    <property type="match status" value="1"/>
</dbReference>
<feature type="compositionally biased region" description="Acidic residues" evidence="5">
    <location>
        <begin position="632"/>
        <end position="654"/>
    </location>
</feature>
<dbReference type="HAMAP" id="MF_00505">
    <property type="entry name" value="HSP90"/>
    <property type="match status" value="1"/>
</dbReference>
<dbReference type="NCBIfam" id="NF003555">
    <property type="entry name" value="PRK05218.1"/>
    <property type="match status" value="1"/>
</dbReference>
<accession>A0A077ZU12</accession>
<dbReference type="OMA" id="YMLQETS"/>
<dbReference type="OrthoDB" id="28737at2759"/>
<evidence type="ECO:0000313" key="8">
    <source>
        <dbReference type="Proteomes" id="UP000039865"/>
    </source>
</evidence>
<dbReference type="SUPFAM" id="SSF54211">
    <property type="entry name" value="Ribosomal protein S5 domain 2-like"/>
    <property type="match status" value="1"/>
</dbReference>
<comment type="similarity">
    <text evidence="1">Belongs to the heat shock protein 90 family.</text>
</comment>
<feature type="compositionally biased region" description="Basic and acidic residues" evidence="5">
    <location>
        <begin position="655"/>
        <end position="676"/>
    </location>
</feature>
<dbReference type="Pfam" id="PF00183">
    <property type="entry name" value="HSP90"/>
    <property type="match status" value="1"/>
</dbReference>
<dbReference type="Gene3D" id="3.30.565.10">
    <property type="entry name" value="Histidine kinase-like ATPase, C-terminal domain"/>
    <property type="match status" value="1"/>
</dbReference>
<dbReference type="InterPro" id="IPR020568">
    <property type="entry name" value="Ribosomal_Su5_D2-typ_SF"/>
</dbReference>
<organism evidence="7 8">
    <name type="scientific">Stylonychia lemnae</name>
    <name type="common">Ciliate</name>
    <dbReference type="NCBI Taxonomy" id="5949"/>
    <lineage>
        <taxon>Eukaryota</taxon>
        <taxon>Sar</taxon>
        <taxon>Alveolata</taxon>
        <taxon>Ciliophora</taxon>
        <taxon>Intramacronucleata</taxon>
        <taxon>Spirotrichea</taxon>
        <taxon>Stichotrichia</taxon>
        <taxon>Sporadotrichida</taxon>
        <taxon>Oxytrichidae</taxon>
        <taxon>Stylonychinae</taxon>
        <taxon>Stylonychia</taxon>
    </lineage>
</organism>
<feature type="region of interest" description="Disordered" evidence="5">
    <location>
        <begin position="961"/>
        <end position="1007"/>
    </location>
</feature>
<evidence type="ECO:0000256" key="2">
    <source>
        <dbReference type="ARBA" id="ARBA00022741"/>
    </source>
</evidence>
<dbReference type="SUPFAM" id="SSF55874">
    <property type="entry name" value="ATPase domain of HSP90 chaperone/DNA topoisomerase II/histidine kinase"/>
    <property type="match status" value="1"/>
</dbReference>
<keyword evidence="3" id="KW-0067">ATP-binding</keyword>
<dbReference type="Pfam" id="PF13589">
    <property type="entry name" value="HATPase_c_3"/>
    <property type="match status" value="1"/>
</dbReference>
<dbReference type="PANTHER" id="PTHR11528">
    <property type="entry name" value="HEAT SHOCK PROTEIN 90 FAMILY MEMBER"/>
    <property type="match status" value="1"/>
</dbReference>
<dbReference type="Proteomes" id="UP000039865">
    <property type="component" value="Unassembled WGS sequence"/>
</dbReference>
<feature type="region of interest" description="Disordered" evidence="5">
    <location>
        <begin position="631"/>
        <end position="676"/>
    </location>
</feature>
<dbReference type="GO" id="GO:0140662">
    <property type="term" value="F:ATP-dependent protein folding chaperone"/>
    <property type="evidence" value="ECO:0007669"/>
    <property type="project" value="InterPro"/>
</dbReference>
<name>A0A077ZU12_STYLE</name>
<feature type="region of interest" description="Disordered" evidence="5">
    <location>
        <begin position="430"/>
        <end position="482"/>
    </location>
</feature>
<dbReference type="InterPro" id="IPR036890">
    <property type="entry name" value="HATPase_C_sf"/>
</dbReference>
<feature type="compositionally biased region" description="Basic and acidic residues" evidence="5">
    <location>
        <begin position="430"/>
        <end position="442"/>
    </location>
</feature>
<dbReference type="InParanoid" id="A0A077ZU12"/>
<feature type="compositionally biased region" description="Acidic residues" evidence="5">
    <location>
        <begin position="961"/>
        <end position="987"/>
    </location>
</feature>
<dbReference type="PRINTS" id="PR00775">
    <property type="entry name" value="HEATSHOCK90"/>
</dbReference>
<dbReference type="Gene3D" id="1.20.120.790">
    <property type="entry name" value="Heat shock protein 90, C-terminal domain"/>
    <property type="match status" value="1"/>
</dbReference>
<dbReference type="SUPFAM" id="SSF110942">
    <property type="entry name" value="HSP90 C-terminal domain"/>
    <property type="match status" value="1"/>
</dbReference>
<gene>
    <name evidence="7" type="primary">Contig9272.g9914</name>
    <name evidence="7" type="ORF">STYLEM_2333</name>
</gene>
<keyword evidence="2" id="KW-0547">Nucleotide-binding</keyword>
<evidence type="ECO:0000256" key="6">
    <source>
        <dbReference type="SAM" id="SignalP"/>
    </source>
</evidence>
<proteinExistence type="inferred from homology"/>
<keyword evidence="4" id="KW-0143">Chaperone</keyword>
<dbReference type="InterPro" id="IPR037196">
    <property type="entry name" value="HSP90_C"/>
</dbReference>
<evidence type="ECO:0000313" key="7">
    <source>
        <dbReference type="EMBL" id="CDW73357.1"/>
    </source>
</evidence>
<dbReference type="GO" id="GO:0051082">
    <property type="term" value="F:unfolded protein binding"/>
    <property type="evidence" value="ECO:0007669"/>
    <property type="project" value="InterPro"/>
</dbReference>
<dbReference type="InterPro" id="IPR001404">
    <property type="entry name" value="Hsp90_fam"/>
</dbReference>
<dbReference type="Gene3D" id="3.40.50.11260">
    <property type="match status" value="1"/>
</dbReference>
<feature type="compositionally biased region" description="Basic and acidic residues" evidence="5">
    <location>
        <begin position="471"/>
        <end position="481"/>
    </location>
</feature>
<reference evidence="7 8" key="1">
    <citation type="submission" date="2014-06" db="EMBL/GenBank/DDBJ databases">
        <authorList>
            <person name="Swart Estienne"/>
        </authorList>
    </citation>
    <scope>NUCLEOTIDE SEQUENCE [LARGE SCALE GENOMIC DNA]</scope>
    <source>
        <strain evidence="7 8">130c</strain>
    </source>
</reference>
<feature type="chain" id="PRO_5001728973" evidence="6">
    <location>
        <begin position="21"/>
        <end position="1007"/>
    </location>
</feature>
<dbReference type="EMBL" id="CCKQ01002263">
    <property type="protein sequence ID" value="CDW73357.1"/>
    <property type="molecule type" value="Genomic_DNA"/>
</dbReference>
<dbReference type="GO" id="GO:0005524">
    <property type="term" value="F:ATP binding"/>
    <property type="evidence" value="ECO:0007669"/>
    <property type="project" value="UniProtKB-KW"/>
</dbReference>
<feature type="compositionally biased region" description="Acidic residues" evidence="5">
    <location>
        <begin position="443"/>
        <end position="470"/>
    </location>
</feature>
<sequence length="1007" mass="115481">MKSNLFISLAILLTLASISYQTTLNQDAINVLDQKYPRCFVQDNKTVIYVEEEQALFSTRMRVFLAPKGRCSFLALGSAKLEWEVPEDPRIPSPIWTYVLNYTGNPCSLYGGDTLEEAMRNVTNGLWLKASDKNCAFYVVVGNNYKTVQNAEFWLFKLYSFMVGHLNCLIYILETIRVWAITEDENEISLRDANSSRERPKLDGFDMDQDTQSKEEFSFNADVARLMDIIINSLYTKKEVFIRELISNASDALDKVRFISLQNPEFMGAYPDLQIMIDFDYDAKTVSITDTGIGMTKAELIKNLGTVAKSGTTAFLEAMGKGDSLNLIGQFGVGFYSAFLVANKVVVASKSNDDEQHIWTSTADAKFFVTKDPRGDTLGRGTRVTLHLKDDAVEYVEQDKIKNLVKKYSEFIQYPIKLFVSKEIRKQVEDEEAEAKPAADDETKTEEEVKEEEEEKPKEDDAEIKDEGEEKEPAAEKKTKTVTEQVWEWETINEIKAIWLREKSQITEEEYNGFYKTISKDHENPLAYSHFTAEGEIEFKSILFIPSQAPYDLFENYYGRSAALKLYVRRVLITEEFEELMPRYLNFIKGVVDSDDLPLNVSREQLQQLKMIKVMSKKLIRKAIDMIRALAEEEDEEDDVDDEDDEETTTEEDEEKSKDDSEEKKEGDEEKKKEEDTDDKYTKFWKAFGKNIKLGVIEDASNRSKLAKLLRFYSTHDPETLTSLDEYISRMKSDQDTILYLPGDSKEAILKSPILKKYQKLGYEVLLLGDPIDEFCVQHLSEYEKRKVKSIAKDDVNIIDNDEVSKKKLQKLKEMYKPLTEWFKQHFSKQVEKVTISNKLEDDPCFILTSQYGYSASMEKINRAQAFANQEKAQSYMLAKKTLELNPHHPVIKELLGKVKSAAGGEVDQEVSEYADLLYNMALLNSGFLIENPSDFTVPLNKLLKVGFGIRRDAPIEEIEVDISSVEDEDASEEPDVEGEVEVDEDSSESKSEKEEVEDKEEQKEDL</sequence>